<dbReference type="RefSeq" id="WP_148350716.1">
    <property type="nucleotide sequence ID" value="NZ_JBHSBF010000036.1"/>
</dbReference>
<comment type="caution">
    <text evidence="1">The sequence shown here is derived from an EMBL/GenBank/DDBJ whole genome shotgun (WGS) entry which is preliminary data.</text>
</comment>
<dbReference type="EMBL" id="VSFF01000006">
    <property type="protein sequence ID" value="TYC14325.1"/>
    <property type="molecule type" value="Genomic_DNA"/>
</dbReference>
<reference evidence="1 2" key="1">
    <citation type="submission" date="2019-08" db="EMBL/GenBank/DDBJ databases">
        <title>Actinomadura sp. nov. CYP1-5 isolated from mountain soil.</title>
        <authorList>
            <person name="Songsumanus A."/>
            <person name="Kuncharoen N."/>
            <person name="Kudo T."/>
            <person name="Yuki M."/>
            <person name="Igarashi Y."/>
            <person name="Tanasupawat S."/>
        </authorList>
    </citation>
    <scope>NUCLEOTIDE SEQUENCE [LARGE SCALE GENOMIC DNA]</scope>
    <source>
        <strain evidence="1 2">GKU157</strain>
    </source>
</reference>
<evidence type="ECO:0000313" key="2">
    <source>
        <dbReference type="Proteomes" id="UP000322634"/>
    </source>
</evidence>
<dbReference type="AlphaFoldDB" id="A0A5D0U9K8"/>
<accession>A0A5D0U9K8</accession>
<keyword evidence="2" id="KW-1185">Reference proteome</keyword>
<protein>
    <submittedName>
        <fullName evidence="1">Uncharacterized protein</fullName>
    </submittedName>
</protein>
<evidence type="ECO:0000313" key="1">
    <source>
        <dbReference type="EMBL" id="TYC14325.1"/>
    </source>
</evidence>
<dbReference type="Proteomes" id="UP000322634">
    <property type="component" value="Unassembled WGS sequence"/>
</dbReference>
<organism evidence="1 2">
    <name type="scientific">Actinomadura syzygii</name>
    <dbReference type="NCBI Taxonomy" id="1427538"/>
    <lineage>
        <taxon>Bacteria</taxon>
        <taxon>Bacillati</taxon>
        <taxon>Actinomycetota</taxon>
        <taxon>Actinomycetes</taxon>
        <taxon>Streptosporangiales</taxon>
        <taxon>Thermomonosporaceae</taxon>
        <taxon>Actinomadura</taxon>
    </lineage>
</organism>
<gene>
    <name evidence="1" type="ORF">FXF65_15775</name>
</gene>
<name>A0A5D0U9K8_9ACTN</name>
<dbReference type="OrthoDB" id="3533678at2"/>
<sequence>MADFEKRLACVIDAKGGVVRGYLVEGCAFDGTNEYIVTWGVPLFGGDAKTNFAGTIGSAESEPVEPGLITVGLGDQQNELRVRTFAPDGSPAPRSFHIACFRDQ</sequence>
<proteinExistence type="predicted"/>